<dbReference type="Proteomes" id="UP001054837">
    <property type="component" value="Unassembled WGS sequence"/>
</dbReference>
<evidence type="ECO:0000313" key="1">
    <source>
        <dbReference type="EMBL" id="GIY00046.1"/>
    </source>
</evidence>
<comment type="caution">
    <text evidence="1">The sequence shown here is derived from an EMBL/GenBank/DDBJ whole genome shotgun (WGS) entry which is preliminary data.</text>
</comment>
<dbReference type="AlphaFoldDB" id="A0AAV4PSY4"/>
<organism evidence="1 2">
    <name type="scientific">Caerostris darwini</name>
    <dbReference type="NCBI Taxonomy" id="1538125"/>
    <lineage>
        <taxon>Eukaryota</taxon>
        <taxon>Metazoa</taxon>
        <taxon>Ecdysozoa</taxon>
        <taxon>Arthropoda</taxon>
        <taxon>Chelicerata</taxon>
        <taxon>Arachnida</taxon>
        <taxon>Araneae</taxon>
        <taxon>Araneomorphae</taxon>
        <taxon>Entelegynae</taxon>
        <taxon>Araneoidea</taxon>
        <taxon>Araneidae</taxon>
        <taxon>Caerostris</taxon>
    </lineage>
</organism>
<dbReference type="EMBL" id="BPLQ01003386">
    <property type="protein sequence ID" value="GIY00046.1"/>
    <property type="molecule type" value="Genomic_DNA"/>
</dbReference>
<proteinExistence type="predicted"/>
<gene>
    <name evidence="1" type="ORF">CDAR_86061</name>
</gene>
<accession>A0AAV4PSY4</accession>
<sequence length="88" mass="10595">MERIEIAKPEWLSLFQYVVVYPQVISLRVFLNNSRRKSYGREFFANMLSEKNTAGNTKLSWNFKFFKSFLPKEEKEFRILISDHDRAL</sequence>
<evidence type="ECO:0008006" key="3">
    <source>
        <dbReference type="Google" id="ProtNLM"/>
    </source>
</evidence>
<name>A0AAV4PSY4_9ARAC</name>
<evidence type="ECO:0000313" key="2">
    <source>
        <dbReference type="Proteomes" id="UP001054837"/>
    </source>
</evidence>
<keyword evidence="2" id="KW-1185">Reference proteome</keyword>
<protein>
    <recommendedName>
        <fullName evidence="3">Maturase K</fullName>
    </recommendedName>
</protein>
<reference evidence="1 2" key="1">
    <citation type="submission" date="2021-06" db="EMBL/GenBank/DDBJ databases">
        <title>Caerostris darwini draft genome.</title>
        <authorList>
            <person name="Kono N."/>
            <person name="Arakawa K."/>
        </authorList>
    </citation>
    <scope>NUCLEOTIDE SEQUENCE [LARGE SCALE GENOMIC DNA]</scope>
</reference>